<dbReference type="PROSITE" id="PS50231">
    <property type="entry name" value="RICIN_B_LECTIN"/>
    <property type="match status" value="1"/>
</dbReference>
<evidence type="ECO:0000313" key="3">
    <source>
        <dbReference type="Proteomes" id="UP000592216"/>
    </source>
</evidence>
<organism evidence="2 3">
    <name type="scientific">Donghicola mangrovi</name>
    <dbReference type="NCBI Taxonomy" id="2729614"/>
    <lineage>
        <taxon>Bacteria</taxon>
        <taxon>Pseudomonadati</taxon>
        <taxon>Pseudomonadota</taxon>
        <taxon>Alphaproteobacteria</taxon>
        <taxon>Rhodobacterales</taxon>
        <taxon>Roseobacteraceae</taxon>
        <taxon>Donghicola</taxon>
    </lineage>
</organism>
<keyword evidence="1" id="KW-0732">Signal</keyword>
<dbReference type="Gene3D" id="2.80.10.50">
    <property type="match status" value="1"/>
</dbReference>
<evidence type="ECO:0008006" key="4">
    <source>
        <dbReference type="Google" id="ProtNLM"/>
    </source>
</evidence>
<dbReference type="EMBL" id="JABCJE010000006">
    <property type="protein sequence ID" value="NVO24371.1"/>
    <property type="molecule type" value="Genomic_DNA"/>
</dbReference>
<dbReference type="InterPro" id="IPR035992">
    <property type="entry name" value="Ricin_B-like_lectins"/>
</dbReference>
<reference evidence="2 3" key="1">
    <citation type="submission" date="2020-04" db="EMBL/GenBank/DDBJ databases">
        <title>Donghicola sp., a member of the Rhodobacteraceae family isolated from mangrove forest in Thailand.</title>
        <authorList>
            <person name="Charoenyingcharoen P."/>
            <person name="Yukphan P."/>
        </authorList>
    </citation>
    <scope>NUCLEOTIDE SEQUENCE [LARGE SCALE GENOMIC DNA]</scope>
    <source>
        <strain evidence="2 3">B5-SW-15</strain>
    </source>
</reference>
<dbReference type="AlphaFoldDB" id="A0A850QEU6"/>
<feature type="chain" id="PRO_5033026263" description="Ricin B lectin domain-containing protein" evidence="1">
    <location>
        <begin position="23"/>
        <end position="265"/>
    </location>
</feature>
<dbReference type="RefSeq" id="WP_177158109.1">
    <property type="nucleotide sequence ID" value="NZ_JABCJE010000006.1"/>
</dbReference>
<gene>
    <name evidence="2" type="ORF">HJ536_13470</name>
</gene>
<evidence type="ECO:0000313" key="2">
    <source>
        <dbReference type="EMBL" id="NVO24371.1"/>
    </source>
</evidence>
<dbReference type="SUPFAM" id="SSF50370">
    <property type="entry name" value="Ricin B-like lectins"/>
    <property type="match status" value="1"/>
</dbReference>
<evidence type="ECO:0000256" key="1">
    <source>
        <dbReference type="SAM" id="SignalP"/>
    </source>
</evidence>
<proteinExistence type="predicted"/>
<comment type="caution">
    <text evidence="2">The sequence shown here is derived from an EMBL/GenBank/DDBJ whole genome shotgun (WGS) entry which is preliminary data.</text>
</comment>
<protein>
    <recommendedName>
        <fullName evidence="4">Ricin B lectin domain-containing protein</fullName>
    </recommendedName>
</protein>
<name>A0A850QEU6_9RHOB</name>
<dbReference type="Proteomes" id="UP000592216">
    <property type="component" value="Unassembled WGS sequence"/>
</dbReference>
<sequence length="265" mass="27687">MIKLVFSLAVVAGLMSAAAAHAGGKPVDCELTVRGSTYIKGQCQFFASQGGSFRIQNEDYFADVAVEGKNTALASWNGGKGVSHGGAPLGTLRREGACWTAPGTRICATAYSAAKTKALMAQQPAGYSLTPGYGGASQSCIGVEGPLAPGATPALRNCPNPDDYIFSVGSNGAIGVDKHPELCFGLEAPGMGKPAQLVIERCNSQSKRWKWSKYGNDGTVSSPDGQCWTIPELTRNSRSFPWEVVVTPCTKGAVEASGLLYLSKE</sequence>
<feature type="signal peptide" evidence="1">
    <location>
        <begin position="1"/>
        <end position="22"/>
    </location>
</feature>
<accession>A0A850QEU6</accession>